<organism evidence="1 2">
    <name type="scientific">Aminobacter niigataensis</name>
    <dbReference type="NCBI Taxonomy" id="83265"/>
    <lineage>
        <taxon>Bacteria</taxon>
        <taxon>Pseudomonadati</taxon>
        <taxon>Pseudomonadota</taxon>
        <taxon>Alphaproteobacteria</taxon>
        <taxon>Hyphomicrobiales</taxon>
        <taxon>Phyllobacteriaceae</taxon>
        <taxon>Aminobacter</taxon>
    </lineage>
</organism>
<sequence>MSKEDVRSPQHQPLSVDYDGDCQDALAAHLDKLLDNAEAAGWVRTTAAAALMYLSAKRLKPVS</sequence>
<gene>
    <name evidence="1" type="ORF">GGQ99_005054</name>
</gene>
<proteinExistence type="predicted"/>
<dbReference type="EMBL" id="JACHOT010000011">
    <property type="protein sequence ID" value="MBB4653269.1"/>
    <property type="molecule type" value="Genomic_DNA"/>
</dbReference>
<accession>A0ABR6L8X8</accession>
<keyword evidence="2" id="KW-1185">Reference proteome</keyword>
<name>A0ABR6L8X8_9HYPH</name>
<protein>
    <submittedName>
        <fullName evidence="1">Uncharacterized protein</fullName>
    </submittedName>
</protein>
<evidence type="ECO:0000313" key="1">
    <source>
        <dbReference type="EMBL" id="MBB4653269.1"/>
    </source>
</evidence>
<dbReference type="Proteomes" id="UP000539538">
    <property type="component" value="Unassembled WGS sequence"/>
</dbReference>
<comment type="caution">
    <text evidence="1">The sequence shown here is derived from an EMBL/GenBank/DDBJ whole genome shotgun (WGS) entry which is preliminary data.</text>
</comment>
<evidence type="ECO:0000313" key="2">
    <source>
        <dbReference type="Proteomes" id="UP000539538"/>
    </source>
</evidence>
<reference evidence="1 2" key="1">
    <citation type="submission" date="2020-08" db="EMBL/GenBank/DDBJ databases">
        <title>Genomic Encyclopedia of Type Strains, Phase IV (KMG-IV): sequencing the most valuable type-strain genomes for metagenomic binning, comparative biology and taxonomic classification.</title>
        <authorList>
            <person name="Goeker M."/>
        </authorList>
    </citation>
    <scope>NUCLEOTIDE SEQUENCE [LARGE SCALE GENOMIC DNA]</scope>
    <source>
        <strain evidence="1 2">DSM 7050</strain>
    </source>
</reference>